<gene>
    <name evidence="2" type="ORF">Thini_1124</name>
</gene>
<accession>A0A656HCM5</accession>
<sequence length="103" mass="11554">MKNQTKCIGSQTIHCEQSLVFQFMRVAKWVALFLLTGIGAGSSYLQLQRNQEVNWVFFGICLACGVILFWIGHTIMKSECATKRRCGTCNKEPNVGGIPVRQL</sequence>
<proteinExistence type="predicted"/>
<dbReference type="RefSeq" id="WP_002707693.1">
    <property type="nucleotide sequence ID" value="NZ_JH651384.1"/>
</dbReference>
<feature type="transmembrane region" description="Helical" evidence="1">
    <location>
        <begin position="29"/>
        <end position="47"/>
    </location>
</feature>
<organism evidence="2 3">
    <name type="scientific">Thiothrix nivea (strain ATCC 35100 / DSM 5205 / JP2)</name>
    <dbReference type="NCBI Taxonomy" id="870187"/>
    <lineage>
        <taxon>Bacteria</taxon>
        <taxon>Pseudomonadati</taxon>
        <taxon>Pseudomonadota</taxon>
        <taxon>Gammaproteobacteria</taxon>
        <taxon>Thiotrichales</taxon>
        <taxon>Thiotrichaceae</taxon>
        <taxon>Thiothrix</taxon>
    </lineage>
</organism>
<dbReference type="OrthoDB" id="5624904at2"/>
<keyword evidence="1" id="KW-0812">Transmembrane</keyword>
<protein>
    <submittedName>
        <fullName evidence="2">Uncharacterized protein</fullName>
    </submittedName>
</protein>
<feature type="transmembrane region" description="Helical" evidence="1">
    <location>
        <begin position="53"/>
        <end position="75"/>
    </location>
</feature>
<keyword evidence="1" id="KW-1133">Transmembrane helix</keyword>
<reference evidence="3" key="1">
    <citation type="journal article" date="2011" name="Stand. Genomic Sci.">
        <title>Genome sequence of the filamentous, gliding Thiothrix nivea neotype strain (JP2(T)).</title>
        <authorList>
            <person name="Lapidus A."/>
            <person name="Nolan M."/>
            <person name="Lucas S."/>
            <person name="Glavina Del Rio T."/>
            <person name="Tice H."/>
            <person name="Cheng J.F."/>
            <person name="Tapia R."/>
            <person name="Han C."/>
            <person name="Goodwin L."/>
            <person name="Pitluck S."/>
            <person name="Liolios K."/>
            <person name="Pagani I."/>
            <person name="Ivanova N."/>
            <person name="Huntemann M."/>
            <person name="Mavromatis K."/>
            <person name="Mikhailova N."/>
            <person name="Pati A."/>
            <person name="Chen A."/>
            <person name="Palaniappan K."/>
            <person name="Land M."/>
            <person name="Brambilla E.M."/>
            <person name="Rohde M."/>
            <person name="Abt B."/>
            <person name="Verbarg S."/>
            <person name="Goker M."/>
            <person name="Bristow J."/>
            <person name="Eisen J.A."/>
            <person name="Markowitz V."/>
            <person name="Hugenholtz P."/>
            <person name="Kyrpides N.C."/>
            <person name="Klenk H.P."/>
            <person name="Woyke T."/>
        </authorList>
    </citation>
    <scope>NUCLEOTIDE SEQUENCE [LARGE SCALE GENOMIC DNA]</scope>
    <source>
        <strain evidence="3">ATCC 35100 / DSM 5205 / JP2</strain>
    </source>
</reference>
<dbReference type="EMBL" id="JH651384">
    <property type="protein sequence ID" value="EIJ33744.1"/>
    <property type="molecule type" value="Genomic_DNA"/>
</dbReference>
<name>A0A656HCM5_THINJ</name>
<dbReference type="AlphaFoldDB" id="A0A656HCM5"/>
<evidence type="ECO:0000313" key="3">
    <source>
        <dbReference type="Proteomes" id="UP000005317"/>
    </source>
</evidence>
<dbReference type="Proteomes" id="UP000005317">
    <property type="component" value="Unassembled WGS sequence"/>
</dbReference>
<keyword evidence="1" id="KW-0472">Membrane</keyword>
<keyword evidence="3" id="KW-1185">Reference proteome</keyword>
<evidence type="ECO:0000313" key="2">
    <source>
        <dbReference type="EMBL" id="EIJ33744.1"/>
    </source>
</evidence>
<evidence type="ECO:0000256" key="1">
    <source>
        <dbReference type="SAM" id="Phobius"/>
    </source>
</evidence>